<evidence type="ECO:0000259" key="1">
    <source>
        <dbReference type="PROSITE" id="PS50883"/>
    </source>
</evidence>
<dbReference type="Gene3D" id="3.20.20.450">
    <property type="entry name" value="EAL domain"/>
    <property type="match status" value="1"/>
</dbReference>
<dbReference type="PANTHER" id="PTHR33121">
    <property type="entry name" value="CYCLIC DI-GMP PHOSPHODIESTERASE PDEF"/>
    <property type="match status" value="1"/>
</dbReference>
<dbReference type="STRING" id="39495.SAMN02745111_01662"/>
<organism evidence="2 3">
    <name type="scientific">Eubacterium uniforme</name>
    <dbReference type="NCBI Taxonomy" id="39495"/>
    <lineage>
        <taxon>Bacteria</taxon>
        <taxon>Bacillati</taxon>
        <taxon>Bacillota</taxon>
        <taxon>Clostridia</taxon>
        <taxon>Eubacteriales</taxon>
        <taxon>Eubacteriaceae</taxon>
        <taxon>Eubacterium</taxon>
    </lineage>
</organism>
<dbReference type="SMART" id="SM00052">
    <property type="entry name" value="EAL"/>
    <property type="match status" value="1"/>
</dbReference>
<dbReference type="AlphaFoldDB" id="A0A1T4VUV6"/>
<accession>A0A1T4VUV6</accession>
<feature type="domain" description="EAL" evidence="1">
    <location>
        <begin position="6"/>
        <end position="258"/>
    </location>
</feature>
<dbReference type="EMBL" id="FUXZ01000009">
    <property type="protein sequence ID" value="SKA68727.1"/>
    <property type="molecule type" value="Genomic_DNA"/>
</dbReference>
<dbReference type="RefSeq" id="WP_078766511.1">
    <property type="nucleotide sequence ID" value="NZ_FUXZ01000009.1"/>
</dbReference>
<dbReference type="SUPFAM" id="SSF141868">
    <property type="entry name" value="EAL domain-like"/>
    <property type="match status" value="1"/>
</dbReference>
<dbReference type="GO" id="GO:0071111">
    <property type="term" value="F:cyclic-guanylate-specific phosphodiesterase activity"/>
    <property type="evidence" value="ECO:0007669"/>
    <property type="project" value="InterPro"/>
</dbReference>
<dbReference type="InterPro" id="IPR050706">
    <property type="entry name" value="Cyclic-di-GMP_PDE-like"/>
</dbReference>
<reference evidence="2 3" key="1">
    <citation type="submission" date="2017-02" db="EMBL/GenBank/DDBJ databases">
        <authorList>
            <person name="Peterson S.W."/>
        </authorList>
    </citation>
    <scope>NUCLEOTIDE SEQUENCE [LARGE SCALE GENOMIC DNA]</scope>
    <source>
        <strain evidence="2 3">ATCC 35992</strain>
    </source>
</reference>
<dbReference type="InterPro" id="IPR035919">
    <property type="entry name" value="EAL_sf"/>
</dbReference>
<dbReference type="Proteomes" id="UP000190814">
    <property type="component" value="Unassembled WGS sequence"/>
</dbReference>
<dbReference type="Pfam" id="PF00563">
    <property type="entry name" value="EAL"/>
    <property type="match status" value="1"/>
</dbReference>
<dbReference type="PROSITE" id="PS50883">
    <property type="entry name" value="EAL"/>
    <property type="match status" value="1"/>
</dbReference>
<proteinExistence type="predicted"/>
<dbReference type="PANTHER" id="PTHR33121:SF70">
    <property type="entry name" value="SIGNALING PROTEIN YKOW"/>
    <property type="match status" value="1"/>
</dbReference>
<gene>
    <name evidence="2" type="ORF">SAMN02745111_01662</name>
</gene>
<name>A0A1T4VUV6_9FIRM</name>
<keyword evidence="3" id="KW-1185">Reference proteome</keyword>
<dbReference type="InterPro" id="IPR001633">
    <property type="entry name" value="EAL_dom"/>
</dbReference>
<sequence length="558" mass="64988">MGYNEENYFIEHFSEALEKGYIQAFYQPIYRSVTKKIMCAEALARWIEPDNGMASPALFIPALEKNNLIFDLDMEVLRQTCELYQELKSRGTLINTFSVNLSRQDFKHKDFYEKVVNTLERYDVPHNAINLEITESLMMDETKVFSETLDEFMKAGFSIWMDDFGSGYSSLNVLKDYNFDVMKFDMLFLENFSMKGRRLLASLINMAKTLGIHTLSEGVETKEQQEFLSSVGCEALQGYYYSKPISKSSLIELIDEDISNVESFEDRQYWSKIGQLNFVSTRPLEELTEMELDDDDTRIHKLEGGIPLALAEITKKSMKFAYVSNAYLKSLKRLGYNNIEEVEQEYTDRRSDQYLIMKKMIDDAINKGDIQKLERGYKDTFFRVSVKCIAKTTDRAMIALYLPTFDSENEIQNAKRILKYSNSLFETYEVVVLFYPESDIAHRIHVSSELPEYDREASLEKSVYKFCEAQVASVDQERYLKFLNLDNVFQRVDESPKGFVQGFFRIILNGDKPVWHSVRLTNISSEGERVYLLTIQEIQGKEVECFELISREHPELLE</sequence>
<dbReference type="OrthoDB" id="9805474at2"/>
<evidence type="ECO:0000313" key="3">
    <source>
        <dbReference type="Proteomes" id="UP000190814"/>
    </source>
</evidence>
<dbReference type="CDD" id="cd01948">
    <property type="entry name" value="EAL"/>
    <property type="match status" value="1"/>
</dbReference>
<evidence type="ECO:0000313" key="2">
    <source>
        <dbReference type="EMBL" id="SKA68727.1"/>
    </source>
</evidence>
<protein>
    <submittedName>
        <fullName evidence="2">EAL domain, c-di-GMP-specific phosphodiesterase class I (Or its enzymatically inactive variant)</fullName>
    </submittedName>
</protein>